<feature type="coiled-coil region" evidence="2">
    <location>
        <begin position="271"/>
        <end position="305"/>
    </location>
</feature>
<organism evidence="4">
    <name type="scientific">Candidatus Electrothrix aestuarii</name>
    <dbReference type="NCBI Taxonomy" id="3062594"/>
    <lineage>
        <taxon>Bacteria</taxon>
        <taxon>Pseudomonadati</taxon>
        <taxon>Thermodesulfobacteriota</taxon>
        <taxon>Desulfobulbia</taxon>
        <taxon>Desulfobulbales</taxon>
        <taxon>Desulfobulbaceae</taxon>
        <taxon>Candidatus Electrothrix</taxon>
    </lineage>
</organism>
<keyword evidence="2" id="KW-0175">Coiled coil</keyword>
<dbReference type="NCBIfam" id="TIGR01898">
    <property type="entry name" value="cas_TM1791_cmr6"/>
    <property type="match status" value="1"/>
</dbReference>
<dbReference type="InterPro" id="IPR010172">
    <property type="entry name" value="CRISPR-assoc_prot_TM1791"/>
</dbReference>
<gene>
    <name evidence="4" type="primary">cmr6</name>
    <name evidence="4" type="ORF">Q3M24_04805</name>
</gene>
<dbReference type="GO" id="GO:0051607">
    <property type="term" value="P:defense response to virus"/>
    <property type="evidence" value="ECO:0007669"/>
    <property type="project" value="UniProtKB-KW"/>
</dbReference>
<evidence type="ECO:0000256" key="2">
    <source>
        <dbReference type="SAM" id="Coils"/>
    </source>
</evidence>
<reference evidence="4" key="2">
    <citation type="submission" date="2024-06" db="EMBL/GenBank/DDBJ databases">
        <authorList>
            <person name="Plum-Jensen L.E."/>
            <person name="Schramm A."/>
            <person name="Marshall I.P.G."/>
        </authorList>
    </citation>
    <scope>NUCLEOTIDE SEQUENCE</scope>
    <source>
        <strain evidence="4">Rat1</strain>
    </source>
</reference>
<evidence type="ECO:0000256" key="1">
    <source>
        <dbReference type="ARBA" id="ARBA00023118"/>
    </source>
</evidence>
<evidence type="ECO:0000259" key="3">
    <source>
        <dbReference type="Pfam" id="PF03787"/>
    </source>
</evidence>
<dbReference type="Pfam" id="PF03787">
    <property type="entry name" value="RAMPs"/>
    <property type="match status" value="1"/>
</dbReference>
<keyword evidence="1" id="KW-0051">Antiviral defense</keyword>
<protein>
    <submittedName>
        <fullName evidence="4">Type III-B CRISPR module RAMP protein Cmr6</fullName>
    </submittedName>
</protein>
<name>A0AAU8LXU2_9BACT</name>
<sequence>MTELKMRRDVFNTLEPSDWKNPSLFFDKGFKEWKEKDGDRGTDIGEHIRAVCDFPVPDIYIAAYRRWLGETVDKARFAPWYGELKGTRLFIGLGMAHVLEAQVCRHPVYGMPYIPGSALKGLARAKAREYAQKQKDREQVKQFNKVIDILFGTSTDVEETDAGYLIFHDAWWIPKQEGGCEDKPYVPEVVTVHAAEYYANQGREGTPHPDMESPNPNQQLAVQGSFYFVVEGAQQWAELGRKFLTIALEEEGIGCKVAAGYGYFEEEEGRRKEREAREQEERKRLADIEAEKEAQRVADEKAEQEKIAAEKEAALLASLTPEKRLIHELKVLLDQYGSLTHKLGAEATKIQGELQGQIKRMLNHDKWSEADVTDREEALKSIEHAVSLSKLSKKAKKKRLNTARALLKTKDGE</sequence>
<evidence type="ECO:0000313" key="4">
    <source>
        <dbReference type="EMBL" id="XCN74079.1"/>
    </source>
</evidence>
<dbReference type="PANTHER" id="PTHR39965">
    <property type="entry name" value="CRISPR SYSTEM CMR SUBUNIT CMR6"/>
    <property type="match status" value="1"/>
</dbReference>
<reference evidence="4" key="1">
    <citation type="journal article" date="2024" name="Syst. Appl. Microbiol.">
        <title>First single-strain enrichments of Electrothrix cable bacteria, description of E. aestuarii sp. nov. and E. rattekaaiensis sp. nov., and proposal of a cable bacteria taxonomy following the rules of the SeqCode.</title>
        <authorList>
            <person name="Plum-Jensen L.E."/>
            <person name="Schramm A."/>
            <person name="Marshall I.P.G."/>
        </authorList>
    </citation>
    <scope>NUCLEOTIDE SEQUENCE</scope>
    <source>
        <strain evidence="4">Rat1</strain>
    </source>
</reference>
<feature type="domain" description="CRISPR type III-associated protein" evidence="3">
    <location>
        <begin position="87"/>
        <end position="265"/>
    </location>
</feature>
<dbReference type="EMBL" id="CP159373">
    <property type="protein sequence ID" value="XCN74079.1"/>
    <property type="molecule type" value="Genomic_DNA"/>
</dbReference>
<proteinExistence type="predicted"/>
<accession>A0AAU8LXU2</accession>
<dbReference type="KEGG" id="eaj:Q3M24_04805"/>
<dbReference type="PANTHER" id="PTHR39965:SF1">
    <property type="entry name" value="CRISPR SYSTEM CMR SUBUNIT CMR6"/>
    <property type="match status" value="1"/>
</dbReference>
<dbReference type="InterPro" id="IPR005537">
    <property type="entry name" value="RAMP_III_fam"/>
</dbReference>
<dbReference type="AlphaFoldDB" id="A0AAU8LXU2"/>